<feature type="repeat" description="TPR" evidence="1">
    <location>
        <begin position="200"/>
        <end position="233"/>
    </location>
</feature>
<dbReference type="InterPro" id="IPR019734">
    <property type="entry name" value="TPR_rpt"/>
</dbReference>
<sequence>MKRAPFRPLPVLLLCLAALAAPAHADAARASRYYEDGLARFSAQDLPGAIIQLQNALQQDRDMLAAHLLLARAYLAGGDLGPAEVEFREALRLGVNRAEVAVPLARIYLLQGKPARVIDTIPAEGLAPEVRLDVLALRGSAYVALGKPAEAARSFADARAVDPASPVPLVAEVPLLLATGKLDVARERAERAVQLAPDDAGAWNARASVFHARGDLAGALRDYERALALRADFVDAGVARAGILVDLGRDEEARAMLDGMAALAPVEPRIAYLRALLASRRGDARAAAEHLQEVARLVDVLPAEWIAGQEQLLMAGALAHHAGRQYGNARKYLEVLVSRYPRNLGAKKLLAAVHLDGDDPLRAVDVLEGVLRLAPDDAQALHLLGRAWLAQKRYAKATELLERAAALGGDPRVEATLGFSKLGEGDTAAAAQRLQAAFDKAPGDLGLAMALANLHARQGNAAEALAVAGRAERALPGNPAALNLVGVIKAAAGDLPGARAAYREALQRAPGFAPARLNLARVDVAEGRFAEARQVYAELLKRDRRDATAMYESALLERAAGNAAEAMRWVEKAAAERPDDARIGLALIDARTAAGDTTGALEAARALAVRKQGDLTVLAALARAQMAVGDNKAAQQTLRDMVRFAEFDAVALVRIGYLQLAAAAPSAAAYSAQKALQGRPGDADALVLAAEAAIAERDYAQAAEHARSLRSTHPKRVDGFRLAGDLAMTAGRYAEAEEAYRAALGLRVSADLTLRRARALLAHGERAQALAALQDWLKPQPGDAAVRQALAELHMRGGDWREAAREYETLLGGGATGGGAWAYNNYALVLLELGDARALDMAARAHALAPMDAKVIDTYGWVLARHGRSEEGLRYLREARVRQPDDRDIRYHLAKVLHDAGRSAEARAELGGTLDAAVLEGPPLLNVGAR</sequence>
<dbReference type="NCBIfam" id="TIGR02917">
    <property type="entry name" value="PEP_TPR_lipo"/>
    <property type="match status" value="1"/>
</dbReference>
<evidence type="ECO:0000256" key="1">
    <source>
        <dbReference type="PROSITE-ProRule" id="PRU00339"/>
    </source>
</evidence>
<dbReference type="InterPro" id="IPR011990">
    <property type="entry name" value="TPR-like_helical_dom_sf"/>
</dbReference>
<keyword evidence="2" id="KW-0732">Signal</keyword>
<dbReference type="Pfam" id="PF14559">
    <property type="entry name" value="TPR_19"/>
    <property type="match status" value="4"/>
</dbReference>
<organism evidence="3 4">
    <name type="scientific">Pseudothauera rhizosphaerae</name>
    <dbReference type="NCBI Taxonomy" id="2565932"/>
    <lineage>
        <taxon>Bacteria</taxon>
        <taxon>Pseudomonadati</taxon>
        <taxon>Pseudomonadota</taxon>
        <taxon>Betaproteobacteria</taxon>
        <taxon>Rhodocyclales</taxon>
        <taxon>Zoogloeaceae</taxon>
        <taxon>Pseudothauera</taxon>
    </lineage>
</organism>
<dbReference type="PANTHER" id="PTHR12558">
    <property type="entry name" value="CELL DIVISION CYCLE 16,23,27"/>
    <property type="match status" value="1"/>
</dbReference>
<gene>
    <name evidence="3" type="primary">prsT</name>
    <name evidence="3" type="ORF">E6O51_17435</name>
</gene>
<evidence type="ECO:0000313" key="3">
    <source>
        <dbReference type="EMBL" id="THF58122.1"/>
    </source>
</evidence>
<proteinExistence type="predicted"/>
<dbReference type="EMBL" id="SSOD01000016">
    <property type="protein sequence ID" value="THF58122.1"/>
    <property type="molecule type" value="Genomic_DNA"/>
</dbReference>
<dbReference type="Gene3D" id="1.25.40.10">
    <property type="entry name" value="Tetratricopeptide repeat domain"/>
    <property type="match status" value="7"/>
</dbReference>
<dbReference type="AlphaFoldDB" id="A0A4S4AH83"/>
<reference evidence="3 4" key="1">
    <citation type="submission" date="2019-04" db="EMBL/GenBank/DDBJ databases">
        <title>Azoarcus rhizosphaerae sp. nov. isolated from rhizosphere of Ficus religiosa.</title>
        <authorList>
            <person name="Lin S.-Y."/>
            <person name="Hameed A."/>
            <person name="Hsu Y.-H."/>
            <person name="Young C.-C."/>
        </authorList>
    </citation>
    <scope>NUCLEOTIDE SEQUENCE [LARGE SCALE GENOMIC DNA]</scope>
    <source>
        <strain evidence="3 4">CC-YHH848</strain>
    </source>
</reference>
<feature type="signal peptide" evidence="2">
    <location>
        <begin position="1"/>
        <end position="25"/>
    </location>
</feature>
<evidence type="ECO:0000313" key="4">
    <source>
        <dbReference type="Proteomes" id="UP000307956"/>
    </source>
</evidence>
<name>A0A4S4AH83_9RHOO</name>
<comment type="caution">
    <text evidence="3">The sequence shown here is derived from an EMBL/GenBank/DDBJ whole genome shotgun (WGS) entry which is preliminary data.</text>
</comment>
<dbReference type="PANTHER" id="PTHR12558:SF13">
    <property type="entry name" value="CELL DIVISION CYCLE PROTEIN 27 HOMOLOG"/>
    <property type="match status" value="1"/>
</dbReference>
<feature type="chain" id="PRO_5020454844" evidence="2">
    <location>
        <begin position="26"/>
        <end position="930"/>
    </location>
</feature>
<dbReference type="OrthoDB" id="5290951at2"/>
<feature type="repeat" description="TPR" evidence="1">
    <location>
        <begin position="132"/>
        <end position="165"/>
    </location>
</feature>
<dbReference type="Pfam" id="PF13432">
    <property type="entry name" value="TPR_16"/>
    <property type="match status" value="2"/>
</dbReference>
<protein>
    <submittedName>
        <fullName evidence="3">PEP-CTERM system TPR-repeat protein PrsT</fullName>
    </submittedName>
</protein>
<dbReference type="RefSeq" id="WP_136386289.1">
    <property type="nucleotide sequence ID" value="NZ_SSOD01000016.1"/>
</dbReference>
<accession>A0A4S4AH83</accession>
<dbReference type="Proteomes" id="UP000307956">
    <property type="component" value="Unassembled WGS sequence"/>
</dbReference>
<keyword evidence="1" id="KW-0802">TPR repeat</keyword>
<dbReference type="SUPFAM" id="SSF48452">
    <property type="entry name" value="TPR-like"/>
    <property type="match status" value="5"/>
</dbReference>
<dbReference type="SMART" id="SM00028">
    <property type="entry name" value="TPR"/>
    <property type="match status" value="14"/>
</dbReference>
<dbReference type="PROSITE" id="PS50005">
    <property type="entry name" value="TPR"/>
    <property type="match status" value="2"/>
</dbReference>
<evidence type="ECO:0000256" key="2">
    <source>
        <dbReference type="SAM" id="SignalP"/>
    </source>
</evidence>
<dbReference type="InterPro" id="IPR014266">
    <property type="entry name" value="PEP-CTERM_TPR_PrsT"/>
</dbReference>
<keyword evidence="4" id="KW-1185">Reference proteome</keyword>